<feature type="region of interest" description="Disordered" evidence="8">
    <location>
        <begin position="413"/>
        <end position="440"/>
    </location>
</feature>
<dbReference type="EMBL" id="JARAKH010000014">
    <property type="protein sequence ID" value="KAK8397411.1"/>
    <property type="molecule type" value="Genomic_DNA"/>
</dbReference>
<dbReference type="InterPro" id="IPR009057">
    <property type="entry name" value="Homeodomain-like_sf"/>
</dbReference>
<evidence type="ECO:0000313" key="11">
    <source>
        <dbReference type="Proteomes" id="UP001487740"/>
    </source>
</evidence>
<keyword evidence="11" id="KW-1185">Reference proteome</keyword>
<feature type="region of interest" description="Disordered" evidence="8">
    <location>
        <begin position="751"/>
        <end position="783"/>
    </location>
</feature>
<comment type="caution">
    <text evidence="10">The sequence shown here is derived from an EMBL/GenBank/DDBJ whole genome shotgun (WGS) entry which is preliminary data.</text>
</comment>
<keyword evidence="5" id="KW-0238">DNA-binding</keyword>
<feature type="compositionally biased region" description="Basic and acidic residues" evidence="8">
    <location>
        <begin position="758"/>
        <end position="774"/>
    </location>
</feature>
<keyword evidence="4" id="KW-0805">Transcription regulation</keyword>
<feature type="region of interest" description="Disordered" evidence="8">
    <location>
        <begin position="163"/>
        <end position="259"/>
    </location>
</feature>
<evidence type="ECO:0000256" key="5">
    <source>
        <dbReference type="ARBA" id="ARBA00023125"/>
    </source>
</evidence>
<dbReference type="InterPro" id="IPR036388">
    <property type="entry name" value="WH-like_DNA-bd_sf"/>
</dbReference>
<dbReference type="GO" id="GO:0000978">
    <property type="term" value="F:RNA polymerase II cis-regulatory region sequence-specific DNA binding"/>
    <property type="evidence" value="ECO:0007669"/>
    <property type="project" value="TreeGrafter"/>
</dbReference>
<protein>
    <recommendedName>
        <fullName evidence="9">Paired domain-containing protein</fullName>
    </recommendedName>
</protein>
<feature type="compositionally biased region" description="Pro residues" evidence="8">
    <location>
        <begin position="422"/>
        <end position="431"/>
    </location>
</feature>
<evidence type="ECO:0000256" key="6">
    <source>
        <dbReference type="ARBA" id="ARBA00023163"/>
    </source>
</evidence>
<feature type="region of interest" description="Disordered" evidence="8">
    <location>
        <begin position="608"/>
        <end position="727"/>
    </location>
</feature>
<dbReference type="InterPro" id="IPR001523">
    <property type="entry name" value="Paired_dom"/>
</dbReference>
<dbReference type="PRINTS" id="PR00027">
    <property type="entry name" value="PAIREDBOX"/>
</dbReference>
<reference evidence="10 11" key="1">
    <citation type="submission" date="2023-03" db="EMBL/GenBank/DDBJ databases">
        <title>High-quality genome of Scylla paramamosain provides insights in environmental adaptation.</title>
        <authorList>
            <person name="Zhang L."/>
        </authorList>
    </citation>
    <scope>NUCLEOTIDE SEQUENCE [LARGE SCALE GENOMIC DNA]</scope>
    <source>
        <strain evidence="10">LZ_2023a</strain>
        <tissue evidence="10">Muscle</tissue>
    </source>
</reference>
<feature type="region of interest" description="Disordered" evidence="8">
    <location>
        <begin position="367"/>
        <end position="394"/>
    </location>
</feature>
<evidence type="ECO:0000256" key="7">
    <source>
        <dbReference type="ARBA" id="ARBA00023242"/>
    </source>
</evidence>
<dbReference type="InterPro" id="IPR043565">
    <property type="entry name" value="PAX_fam"/>
</dbReference>
<keyword evidence="2" id="KW-0217">Developmental protein</keyword>
<dbReference type="Proteomes" id="UP001487740">
    <property type="component" value="Unassembled WGS sequence"/>
</dbReference>
<dbReference type="AlphaFoldDB" id="A0AAW0UC61"/>
<evidence type="ECO:0000256" key="3">
    <source>
        <dbReference type="ARBA" id="ARBA00022724"/>
    </source>
</evidence>
<evidence type="ECO:0000259" key="9">
    <source>
        <dbReference type="PROSITE" id="PS51057"/>
    </source>
</evidence>
<dbReference type="Pfam" id="PF00292">
    <property type="entry name" value="PAX"/>
    <property type="match status" value="1"/>
</dbReference>
<dbReference type="PROSITE" id="PS00034">
    <property type="entry name" value="PAIRED_1"/>
    <property type="match status" value="1"/>
</dbReference>
<dbReference type="PANTHER" id="PTHR45636">
    <property type="entry name" value="PAIRED BOX PROTEIN PAX-6-RELATED-RELATED"/>
    <property type="match status" value="1"/>
</dbReference>
<evidence type="ECO:0000256" key="2">
    <source>
        <dbReference type="ARBA" id="ARBA00022473"/>
    </source>
</evidence>
<dbReference type="GO" id="GO:0000981">
    <property type="term" value="F:DNA-binding transcription factor activity, RNA polymerase II-specific"/>
    <property type="evidence" value="ECO:0007669"/>
    <property type="project" value="TreeGrafter"/>
</dbReference>
<dbReference type="SUPFAM" id="SSF46689">
    <property type="entry name" value="Homeodomain-like"/>
    <property type="match status" value="1"/>
</dbReference>
<feature type="domain" description="Paired" evidence="9">
    <location>
        <begin position="35"/>
        <end position="161"/>
    </location>
</feature>
<accession>A0AAW0UC61</accession>
<dbReference type="GO" id="GO:0005634">
    <property type="term" value="C:nucleus"/>
    <property type="evidence" value="ECO:0007669"/>
    <property type="project" value="UniProtKB-SubCell"/>
</dbReference>
<feature type="compositionally biased region" description="Pro residues" evidence="8">
    <location>
        <begin position="507"/>
        <end position="516"/>
    </location>
</feature>
<dbReference type="PROSITE" id="PS51057">
    <property type="entry name" value="PAIRED_2"/>
    <property type="match status" value="1"/>
</dbReference>
<evidence type="ECO:0000313" key="10">
    <source>
        <dbReference type="EMBL" id="KAK8397411.1"/>
    </source>
</evidence>
<gene>
    <name evidence="10" type="ORF">O3P69_004858</name>
</gene>
<dbReference type="SMART" id="SM00351">
    <property type="entry name" value="PAX"/>
    <property type="match status" value="1"/>
</dbReference>
<keyword evidence="3" id="KW-0563">Paired box</keyword>
<feature type="compositionally biased region" description="Low complexity" evidence="8">
    <location>
        <begin position="232"/>
        <end position="246"/>
    </location>
</feature>
<feature type="compositionally biased region" description="Polar residues" evidence="8">
    <location>
        <begin position="178"/>
        <end position="194"/>
    </location>
</feature>
<name>A0AAW0UC61_SCYPA</name>
<feature type="compositionally biased region" description="Basic and acidic residues" evidence="8">
    <location>
        <begin position="711"/>
        <end position="720"/>
    </location>
</feature>
<feature type="region of interest" description="Disordered" evidence="8">
    <location>
        <begin position="573"/>
        <end position="592"/>
    </location>
</feature>
<feature type="region of interest" description="Disordered" evidence="8">
    <location>
        <begin position="499"/>
        <end position="518"/>
    </location>
</feature>
<evidence type="ECO:0000256" key="4">
    <source>
        <dbReference type="ARBA" id="ARBA00023015"/>
    </source>
</evidence>
<evidence type="ECO:0000256" key="8">
    <source>
        <dbReference type="SAM" id="MobiDB-lite"/>
    </source>
</evidence>
<proteinExistence type="predicted"/>
<keyword evidence="7" id="KW-0539">Nucleus</keyword>
<sequence>MSISSLACRGPSQGGVREADATLPKTIILPHQLRGRCGVNQLGGHYANGRPLPAVTRWRILQLALLGYRPCDISRHLLVSHGCVSKILARFAETGSILPGAIGGSKPRVSTPAVVATIRQYKRQNPAMFAWEIRSRLARDGICPHAHLPSISSINRILRATHPHLPEGRGMPGDNLPLASSSLPCVSPPSTSGPADSFPPPAVPQACLTTTSPPARLATDAALSPSREAQRGSGDSATSTTDAATGPSPPCLLHLPGSSGGQAWTGEHLVAAAGGFSGALHSAAARYSDHRVGFLSGQLRPLPLSALKFDAFGGSPGCVEGGSESPHATLTAKGPPPPPGLHSILQSSYPFRFPKTPPDTIFPLPLTCPAPPTQPHHTFPSTDPPSLPNSSHRLHLAPHASPLVLQDVSLIGSPRRTLQDGPPLPDPPAPDMPAESGVGVGTRRRSVMTFTEKLSFKPCTVPCKRKVSLEAPDAAPWPHVTSVSSSADLSEETISLSSLTATAEPQRPTPGHPSPKPRICLRIKRCRVQRDTEGEKEQSDRKDVKVEKSLAEYGVERLSVSMSPAEVGSHPIADRMRTNTPHELPDNHLQPNSFPGIVTCPVSQHETRALKSTSLPQCEGVRERPAPTSPQGAIKPVGSGVGEDKHDKSPPPSPSPLFTSAGERKDLKLSHQVCVQGLHTSDRGSSPSTAVEINTEGREHVSGSRWGHLRVTNEDSDRNTHAAGGSDMRRVCDAAMTAGKQELARDATLKTLSNIAQRRPDSETCDKAANENLDHSAPATDGK</sequence>
<keyword evidence="6" id="KW-0804">Transcription</keyword>
<evidence type="ECO:0000256" key="1">
    <source>
        <dbReference type="ARBA" id="ARBA00004123"/>
    </source>
</evidence>
<dbReference type="InterPro" id="IPR043182">
    <property type="entry name" value="PAIRED_DNA-bd_dom"/>
</dbReference>
<dbReference type="PANTHER" id="PTHR45636:SF41">
    <property type="entry name" value="PAIRED BOX PROTEIN PAX-6-RELATED"/>
    <property type="match status" value="1"/>
</dbReference>
<organism evidence="10 11">
    <name type="scientific">Scylla paramamosain</name>
    <name type="common">Mud crab</name>
    <dbReference type="NCBI Taxonomy" id="85552"/>
    <lineage>
        <taxon>Eukaryota</taxon>
        <taxon>Metazoa</taxon>
        <taxon>Ecdysozoa</taxon>
        <taxon>Arthropoda</taxon>
        <taxon>Crustacea</taxon>
        <taxon>Multicrustacea</taxon>
        <taxon>Malacostraca</taxon>
        <taxon>Eumalacostraca</taxon>
        <taxon>Eucarida</taxon>
        <taxon>Decapoda</taxon>
        <taxon>Pleocyemata</taxon>
        <taxon>Brachyura</taxon>
        <taxon>Eubrachyura</taxon>
        <taxon>Portunoidea</taxon>
        <taxon>Portunidae</taxon>
        <taxon>Portuninae</taxon>
        <taxon>Scylla</taxon>
    </lineage>
</organism>
<feature type="compositionally biased region" description="Polar residues" evidence="8">
    <location>
        <begin position="683"/>
        <end position="692"/>
    </location>
</feature>
<dbReference type="FunFam" id="1.10.10.10:FF:000003">
    <property type="entry name" value="Paired box protein Pax-6"/>
    <property type="match status" value="1"/>
</dbReference>
<comment type="subcellular location">
    <subcellularLocation>
        <location evidence="1">Nucleus</location>
    </subcellularLocation>
</comment>
<dbReference type="Gene3D" id="1.10.10.10">
    <property type="entry name" value="Winged helix-like DNA-binding domain superfamily/Winged helix DNA-binding domain"/>
    <property type="match status" value="2"/>
</dbReference>